<keyword evidence="5" id="KW-1185">Reference proteome</keyword>
<feature type="domain" description="LTD" evidence="3">
    <location>
        <begin position="1408"/>
        <end position="1531"/>
    </location>
</feature>
<dbReference type="Gene3D" id="2.60.40.4070">
    <property type="match status" value="1"/>
</dbReference>
<feature type="signal peptide" evidence="2">
    <location>
        <begin position="1"/>
        <end position="18"/>
    </location>
</feature>
<dbReference type="EMBL" id="FOIR01000001">
    <property type="protein sequence ID" value="SEV95234.1"/>
    <property type="molecule type" value="Genomic_DNA"/>
</dbReference>
<dbReference type="Gene3D" id="2.60.40.1260">
    <property type="entry name" value="Lamin Tail domain"/>
    <property type="match status" value="1"/>
</dbReference>
<keyword evidence="1 2" id="KW-0732">Signal</keyword>
<dbReference type="RefSeq" id="WP_090257233.1">
    <property type="nucleotide sequence ID" value="NZ_FOIR01000001.1"/>
</dbReference>
<evidence type="ECO:0000313" key="4">
    <source>
        <dbReference type="EMBL" id="SEV95234.1"/>
    </source>
</evidence>
<dbReference type="Pfam" id="PF13205">
    <property type="entry name" value="Big_5"/>
    <property type="match status" value="5"/>
</dbReference>
<dbReference type="InterPro" id="IPR032812">
    <property type="entry name" value="SbsA_Ig"/>
</dbReference>
<dbReference type="PROSITE" id="PS51841">
    <property type="entry name" value="LTD"/>
    <property type="match status" value="4"/>
</dbReference>
<feature type="domain" description="LTD" evidence="3">
    <location>
        <begin position="476"/>
        <end position="596"/>
    </location>
</feature>
<evidence type="ECO:0000259" key="3">
    <source>
        <dbReference type="PROSITE" id="PS51841"/>
    </source>
</evidence>
<dbReference type="InterPro" id="IPR001322">
    <property type="entry name" value="Lamin_tail_dom"/>
</dbReference>
<feature type="chain" id="PRO_5011772609" evidence="2">
    <location>
        <begin position="19"/>
        <end position="2484"/>
    </location>
</feature>
<dbReference type="STRING" id="1267423.SAMN05216290_0883"/>
<dbReference type="Proteomes" id="UP000199437">
    <property type="component" value="Unassembled WGS sequence"/>
</dbReference>
<dbReference type="SUPFAM" id="SSF74853">
    <property type="entry name" value="Lamin A/C globular tail domain"/>
    <property type="match status" value="4"/>
</dbReference>
<accession>A0A1I0N2D9</accession>
<dbReference type="Pfam" id="PF13860">
    <property type="entry name" value="FlgD_ig"/>
    <property type="match status" value="1"/>
</dbReference>
<evidence type="ECO:0000256" key="2">
    <source>
        <dbReference type="SAM" id="SignalP"/>
    </source>
</evidence>
<dbReference type="InterPro" id="IPR014755">
    <property type="entry name" value="Cu-Rt/internalin_Ig-like"/>
</dbReference>
<evidence type="ECO:0000313" key="5">
    <source>
        <dbReference type="Proteomes" id="UP000199437"/>
    </source>
</evidence>
<name>A0A1I0N2D9_9BACT</name>
<dbReference type="GeneID" id="99985622"/>
<gene>
    <name evidence="4" type="ORF">SAMN05216290_0883</name>
</gene>
<feature type="domain" description="LTD" evidence="3">
    <location>
        <begin position="2201"/>
        <end position="2324"/>
    </location>
</feature>
<protein>
    <submittedName>
        <fullName evidence="4">FlgD Ig-like domain-containing protein</fullName>
    </submittedName>
</protein>
<organism evidence="4 5">
    <name type="scientific">Roseivirga pacifica</name>
    <dbReference type="NCBI Taxonomy" id="1267423"/>
    <lineage>
        <taxon>Bacteria</taxon>
        <taxon>Pseudomonadati</taxon>
        <taxon>Bacteroidota</taxon>
        <taxon>Cytophagia</taxon>
        <taxon>Cytophagales</taxon>
        <taxon>Roseivirgaceae</taxon>
        <taxon>Roseivirga</taxon>
    </lineage>
</organism>
<dbReference type="OrthoDB" id="9758406at2"/>
<sequence length="2484" mass="266959">MRLTISVVFLLWTNLLLSQVSTFPHTQNFEQAFIVGTDVVFIPNYTGNEVATTNRIFQGGDGRNEGSSLNITPISSFSGQIDISANFSGVNNPKINFYAYSKQNGSGTSTRPVLLSFSTSIDGGNTFLDDVQIGDDSTFPNDNLTSYTEYEYELPVSASGESNTVIRITASRGSGSGSAAELVIDDLSIEEQILPLAISGVSATAATEVVVTFNQDVSQATAENAANYTLNNGISVSSASLSASKQVTLTTTNMPNNNYELTVNNVEDLASNTPANNLQGTFSYIEALSISNLSVLSKSSLEVTFNLDLDETSAETLSNYTVDNAIGNPSSATLNATENNKVMLTFSTGFTENTFELTVNGVTDESTLANTANLTEDFSYLPLAINSALAVSATEIVLVFNQDLDNTSAETASNYTIDFGRGSPTSVMLDGSDASKVTLTIANAMVNNIYTVSVNNVKNLAGNTTAANLTTEVDYETATFSRQIVINELFADPTGDNAPVPAVLPTGSSEEFVELYNTTDEAIDITGFSLSGGTIGNFVLGADSYVILTSTSNLATYQGFGDAVAVSSWNSLTNGGEQLLLTDNLGNLVDSLTYNTEWYGDESKADGGWTLEQINPALACSDINNWSASTSANGGTPGLQNSIYDITPDTEGPNLVSVTISTPQEIVVTFDEIMDAASLGNGTYTLNNGANVNSTSPNSPSLRSVTLALVVPMVSGTIYTLNISGQTDCAGNAAETTTIDFLFDNEAPVFERFVLKDSVTLDLIFDEALAKTIAETEANFSINAGIGSPKTAKLNDSQANRVHLTLDNPLSIGSNYTLTYQQLTDTLGNTVSTSNESFSFINQIDTVIVISEQLLDVYFEAAVNEANAENLFAYQVDESIGSPATATLDAGNDKLVHLVFGTSFPENDELIIAFEGIQDASLSYLQLLNTEFIYDTDDPDLDTIIVIDENSIELFFDEPLGLTSAESINHYTVNNGHGNPSTATLQPGQKSVVLDFATNFEQEVENRITYTSIADLSGNAISTNRGYNFTYDRLAPRLNSIKLTSPNTLRVEFSEEVAKSIAENPANYSVSNGLGNPTQALRSEEFTNVVTLTFADLGNYAENTLTISNIADLFTNDLATTLSASFSTLTPNFGTFTILTDTSIQVQFTKPLTQASAEEVENYGFDKGIGTFSLEHDSSDPSIVRLYLTIPLKPEISYRMVVDRLEDLDGNLMPPTHHDFTYDSQLDDVNILNEHTLVLNFSTNVDENAAEALTNFSLNNGIGNPISAVRSTNDSSQVTLLFAQDFQESSTYTLSVFNQKTIFGGVIPGSRTTLDYDVTAPVILAVNSYYTNQIEVVFNETLKRTTAQTLNHYSLNNAIGQPTAAYLQADGKSVLLTFANALSDATVYQLSSERVEDSQGKAMTANTFDFTFTAPVKPNFRDIVINEIYFDNDFKSAIPNYEFVELYNRSASNINLREFYLTDKNDTAHFGNVTLNTGEFLIVSGTTAGSLFQAYGNAVGLANFPSLNNAGETILLLDRDLNVVDSIAYNTSYYNDEEKADGGFTVELINPEKPCFDVSNYAASTHPDGGTPGTQNSVFDNSADNIAPTLESLTVLSTTALQLTFNESMDISTLISGNFSLTGTSTVASVTVNETFGTDVTLTLSSAFETGLNHTLTISGITDCSGNALTTTASFSKGATPQVEDFLITEIMATPAPSNGLPEREYIEIFNNSNKILSTEDLFLKDDKAAASIGSYDVAPQTYVILTSTTGSTEMAAYGTTIGISSFPNYTIDDEVSLERADGTTIFSVDYDKTYYRDESKEDGGYSMEMVNLAPACFDQGNWGASSAALGGTPGSQNSIFDDSPDVTAPTVTSFEVIDQSNFAFTFSESMNLATLIPANFDASGGLTVSEVNWVDDFGQAITVSLTSPFTDGTEFTISISGVEDCAGISMATETFRFASGDEPQLFDLLITEIMANPTPSAGLPEAEYVEIYNASNKILSLNGVVLADKVSASYLANSTIKPGEYLILTPSANASSFEAYGDVMTLLTWPNLNNDSDKLSLYNKSGDEIFTLTYAQSWYRSQSKSAGGYSLEMIDLNYPCVEEGNWTATESTNGGTPSTQNAVYGNNPDNAGPELVQAVSVDESTILLTFNEKLGESSIDLTDFSANQGLSFIAYQLNEDHKSIQLTTASDLQASTVYQIAVQNLTDCTGNLISATNNSDEIVVASEASPLDIVVNEVLFNPNSGGARFVECYNQSNKYINLKGWKIAGKGNTKTIVTEDYILAPAQYFVVTNDADVLASEYSGTVRSNIIEISSMPTMADDNGAAILLNANTEEIDRFDYDESYHSPLLDDNEGVSLERIRFSGESNDPNNWYSASSGVDYATPGYVNSQSRGTNQAVATVALDPPTFAPELAGVANFTTINYNFKSQGNMLNVSIYDANGNLIKRIAQNKLVGNQPFFTWDGTTEQGGKARVGYYLVLTEVISADGKVDYLKEKVAIGSRF</sequence>
<dbReference type="InterPro" id="IPR025965">
    <property type="entry name" value="FlgD/Vpr_Ig-like"/>
</dbReference>
<dbReference type="Gene3D" id="2.60.40.1220">
    <property type="match status" value="13"/>
</dbReference>
<reference evidence="5" key="1">
    <citation type="submission" date="2016-10" db="EMBL/GenBank/DDBJ databases">
        <authorList>
            <person name="Varghese N."/>
            <person name="Submissions S."/>
        </authorList>
    </citation>
    <scope>NUCLEOTIDE SEQUENCE [LARGE SCALE GENOMIC DNA]</scope>
    <source>
        <strain evidence="5">CGMCC 1.12402</strain>
    </source>
</reference>
<dbReference type="Pfam" id="PF00932">
    <property type="entry name" value="LTD"/>
    <property type="match status" value="4"/>
</dbReference>
<proteinExistence type="predicted"/>
<evidence type="ECO:0000256" key="1">
    <source>
        <dbReference type="ARBA" id="ARBA00022729"/>
    </source>
</evidence>
<dbReference type="InterPro" id="IPR036415">
    <property type="entry name" value="Lamin_tail_dom_sf"/>
</dbReference>
<feature type="domain" description="LTD" evidence="3">
    <location>
        <begin position="1934"/>
        <end position="2057"/>
    </location>
</feature>